<reference evidence="1 2" key="1">
    <citation type="submission" date="2019-05" db="EMBL/GenBank/DDBJ databases">
        <title>Emergence of the Ug99 lineage of the wheat stem rust pathogen through somatic hybridization.</title>
        <authorList>
            <person name="Li F."/>
            <person name="Upadhyaya N.M."/>
            <person name="Sperschneider J."/>
            <person name="Matny O."/>
            <person name="Nguyen-Phuc H."/>
            <person name="Mago R."/>
            <person name="Raley C."/>
            <person name="Miller M.E."/>
            <person name="Silverstein K.A.T."/>
            <person name="Henningsen E."/>
            <person name="Hirsch C.D."/>
            <person name="Visser B."/>
            <person name="Pretorius Z.A."/>
            <person name="Steffenson B.J."/>
            <person name="Schwessinger B."/>
            <person name="Dodds P.N."/>
            <person name="Figueroa M."/>
        </authorList>
    </citation>
    <scope>NUCLEOTIDE SEQUENCE [LARGE SCALE GENOMIC DNA]</scope>
    <source>
        <strain evidence="1 2">Ug99</strain>
    </source>
</reference>
<gene>
    <name evidence="1" type="ORF">PGTUg99_021892</name>
</gene>
<organism evidence="1 2">
    <name type="scientific">Puccinia graminis f. sp. tritici</name>
    <dbReference type="NCBI Taxonomy" id="56615"/>
    <lineage>
        <taxon>Eukaryota</taxon>
        <taxon>Fungi</taxon>
        <taxon>Dikarya</taxon>
        <taxon>Basidiomycota</taxon>
        <taxon>Pucciniomycotina</taxon>
        <taxon>Pucciniomycetes</taxon>
        <taxon>Pucciniales</taxon>
        <taxon>Pucciniaceae</taxon>
        <taxon>Puccinia</taxon>
    </lineage>
</organism>
<proteinExistence type="predicted"/>
<evidence type="ECO:0000313" key="1">
    <source>
        <dbReference type="EMBL" id="KAA1129266.1"/>
    </source>
</evidence>
<protein>
    <submittedName>
        <fullName evidence="1">Uncharacterized protein</fullName>
    </submittedName>
</protein>
<comment type="caution">
    <text evidence="1">The sequence shown here is derived from an EMBL/GenBank/DDBJ whole genome shotgun (WGS) entry which is preliminary data.</text>
</comment>
<dbReference type="EMBL" id="VDEP01000137">
    <property type="protein sequence ID" value="KAA1129266.1"/>
    <property type="molecule type" value="Genomic_DNA"/>
</dbReference>
<evidence type="ECO:0000313" key="2">
    <source>
        <dbReference type="Proteomes" id="UP000325313"/>
    </source>
</evidence>
<accession>A0A5B0RTC5</accession>
<dbReference type="Proteomes" id="UP000325313">
    <property type="component" value="Unassembled WGS sequence"/>
</dbReference>
<dbReference type="AlphaFoldDB" id="A0A5B0RTC5"/>
<sequence length="101" mass="10507">MTNKSASGYADVCLRNGPACGRIIFKSGAVSGCFKFRLFTPGWRSGVCVCFDSAAGPLYAKDACTESPAPEDVSPAAIPAQSTPLVRPSETLKTCVSDEGL</sequence>
<name>A0A5B0RTC5_PUCGR</name>